<sequence>MNPPSSDVAFSPAVKQVQSERGSRAAYSRMERDGGFETEVTESLRAFLAQIDTGFLATASAEGQPYIQHRGGPRGFIRGLDSHTLGFVDFVGNRQYISTGNLSENNRVCLFLIDYARQRRVKVWGTARTVPATDELLAQLAPAEYRARPEQVVLITVSAWDVNCPKHLPQKLDAAEVAQALQRLENRIAELEAENRRLRGARP</sequence>
<accession>A0A085W493</accession>
<reference evidence="3 4" key="1">
    <citation type="submission" date="2014-04" db="EMBL/GenBank/DDBJ databases">
        <title>Genome assembly of Hyalangium minutum DSM 14724.</title>
        <authorList>
            <person name="Sharma G."/>
            <person name="Subramanian S."/>
        </authorList>
    </citation>
    <scope>NUCLEOTIDE SEQUENCE [LARGE SCALE GENOMIC DNA]</scope>
    <source>
        <strain evidence="3 4">DSM 14724</strain>
    </source>
</reference>
<dbReference type="EMBL" id="JMCB01000021">
    <property type="protein sequence ID" value="KFE62506.1"/>
    <property type="molecule type" value="Genomic_DNA"/>
</dbReference>
<evidence type="ECO:0000256" key="1">
    <source>
        <dbReference type="SAM" id="Coils"/>
    </source>
</evidence>
<dbReference type="Pfam" id="PF01243">
    <property type="entry name" value="PNPOx_N"/>
    <property type="match status" value="1"/>
</dbReference>
<keyword evidence="1" id="KW-0175">Coiled coil</keyword>
<dbReference type="InterPro" id="IPR011576">
    <property type="entry name" value="Pyridox_Oxase_N"/>
</dbReference>
<proteinExistence type="predicted"/>
<dbReference type="PANTHER" id="PTHR42815">
    <property type="entry name" value="FAD-BINDING, PUTATIVE (AFU_ORTHOLOGUE AFUA_6G07600)-RELATED"/>
    <property type="match status" value="1"/>
</dbReference>
<dbReference type="OrthoDB" id="9786134at2"/>
<feature type="coiled-coil region" evidence="1">
    <location>
        <begin position="174"/>
        <end position="201"/>
    </location>
</feature>
<evidence type="ECO:0000313" key="3">
    <source>
        <dbReference type="EMBL" id="KFE62506.1"/>
    </source>
</evidence>
<feature type="domain" description="Pyridoxamine 5'-phosphate oxidase N-terminal" evidence="2">
    <location>
        <begin position="41"/>
        <end position="162"/>
    </location>
</feature>
<dbReference type="RefSeq" id="WP_044197251.1">
    <property type="nucleotide sequence ID" value="NZ_JMCB01000021.1"/>
</dbReference>
<dbReference type="SUPFAM" id="SSF50475">
    <property type="entry name" value="FMN-binding split barrel"/>
    <property type="match status" value="1"/>
</dbReference>
<keyword evidence="4" id="KW-1185">Reference proteome</keyword>
<dbReference type="InterPro" id="IPR012349">
    <property type="entry name" value="Split_barrel_FMN-bd"/>
</dbReference>
<organism evidence="3 4">
    <name type="scientific">Hyalangium minutum</name>
    <dbReference type="NCBI Taxonomy" id="394096"/>
    <lineage>
        <taxon>Bacteria</taxon>
        <taxon>Pseudomonadati</taxon>
        <taxon>Myxococcota</taxon>
        <taxon>Myxococcia</taxon>
        <taxon>Myxococcales</taxon>
        <taxon>Cystobacterineae</taxon>
        <taxon>Archangiaceae</taxon>
        <taxon>Hyalangium</taxon>
    </lineage>
</organism>
<name>A0A085W493_9BACT</name>
<dbReference type="AlphaFoldDB" id="A0A085W493"/>
<comment type="caution">
    <text evidence="3">The sequence shown here is derived from an EMBL/GenBank/DDBJ whole genome shotgun (WGS) entry which is preliminary data.</text>
</comment>
<dbReference type="Gene3D" id="2.30.110.10">
    <property type="entry name" value="Electron Transport, Fmn-binding Protein, Chain A"/>
    <property type="match status" value="1"/>
</dbReference>
<dbReference type="Proteomes" id="UP000028725">
    <property type="component" value="Unassembled WGS sequence"/>
</dbReference>
<dbReference type="STRING" id="394096.DB31_3940"/>
<evidence type="ECO:0000259" key="2">
    <source>
        <dbReference type="Pfam" id="PF01243"/>
    </source>
</evidence>
<dbReference type="PANTHER" id="PTHR42815:SF2">
    <property type="entry name" value="FAD-BINDING, PUTATIVE (AFU_ORTHOLOGUE AFUA_6G07600)-RELATED"/>
    <property type="match status" value="1"/>
</dbReference>
<protein>
    <submittedName>
        <fullName evidence="3">Flavodoxin reductases (Ferredoxin-NADPH reductases) family 1</fullName>
    </submittedName>
</protein>
<dbReference type="PATRIC" id="fig|394096.3.peg.7676"/>
<evidence type="ECO:0000313" key="4">
    <source>
        <dbReference type="Proteomes" id="UP000028725"/>
    </source>
</evidence>
<gene>
    <name evidence="3" type="ORF">DB31_3940</name>
</gene>